<keyword evidence="3" id="KW-0378">Hydrolase</keyword>
<dbReference type="InterPro" id="IPR029045">
    <property type="entry name" value="ClpP/crotonase-like_dom_sf"/>
</dbReference>
<evidence type="ECO:0000313" key="7">
    <source>
        <dbReference type="EMBL" id="KTD21674.1"/>
    </source>
</evidence>
<evidence type="ECO:0000256" key="1">
    <source>
        <dbReference type="ARBA" id="ARBA00008683"/>
    </source>
</evidence>
<dbReference type="CDD" id="cd07023">
    <property type="entry name" value="S49_Sppa_N_C"/>
    <property type="match status" value="1"/>
</dbReference>
<dbReference type="SUPFAM" id="SSF52096">
    <property type="entry name" value="ClpP/crotonase"/>
    <property type="match status" value="1"/>
</dbReference>
<dbReference type="GO" id="GO:0006508">
    <property type="term" value="P:proteolysis"/>
    <property type="evidence" value="ECO:0007669"/>
    <property type="project" value="UniProtKB-KW"/>
</dbReference>
<name>A0A0W0VNL7_9GAMM</name>
<proteinExistence type="inferred from homology"/>
<protein>
    <submittedName>
        <fullName evidence="7">Signal peptide peptidase</fullName>
    </submittedName>
</protein>
<dbReference type="Gene3D" id="3.90.226.10">
    <property type="entry name" value="2-enoyl-CoA Hydratase, Chain A, domain 1"/>
    <property type="match status" value="1"/>
</dbReference>
<comment type="similarity">
    <text evidence="1">Belongs to the peptidase S49 family.</text>
</comment>
<feature type="domain" description="Peptidase S49" evidence="6">
    <location>
        <begin position="147"/>
        <end position="282"/>
    </location>
</feature>
<evidence type="ECO:0000313" key="8">
    <source>
        <dbReference type="Proteomes" id="UP000054997"/>
    </source>
</evidence>
<evidence type="ECO:0000256" key="4">
    <source>
        <dbReference type="ARBA" id="ARBA00022825"/>
    </source>
</evidence>
<keyword evidence="2" id="KW-0645">Protease</keyword>
<dbReference type="STRING" id="45068.Llon_0839"/>
<keyword evidence="4" id="KW-0720">Serine protease</keyword>
<evidence type="ECO:0000256" key="2">
    <source>
        <dbReference type="ARBA" id="ARBA00022670"/>
    </source>
</evidence>
<gene>
    <name evidence="7" type="primary">sppA</name>
    <name evidence="7" type="ORF">Llon_0839</name>
</gene>
<organism evidence="7 8">
    <name type="scientific">Legionella londiniensis</name>
    <dbReference type="NCBI Taxonomy" id="45068"/>
    <lineage>
        <taxon>Bacteria</taxon>
        <taxon>Pseudomonadati</taxon>
        <taxon>Pseudomonadota</taxon>
        <taxon>Gammaproteobacteria</taxon>
        <taxon>Legionellales</taxon>
        <taxon>Legionellaceae</taxon>
        <taxon>Legionella</taxon>
    </lineage>
</organism>
<evidence type="ECO:0000259" key="6">
    <source>
        <dbReference type="Pfam" id="PF01343"/>
    </source>
</evidence>
<dbReference type="Pfam" id="PF01343">
    <property type="entry name" value="Peptidase_S49"/>
    <property type="match status" value="1"/>
</dbReference>
<dbReference type="InterPro" id="IPR047272">
    <property type="entry name" value="S49_SppA_C"/>
</dbReference>
<dbReference type="Proteomes" id="UP000054997">
    <property type="component" value="Unassembled WGS sequence"/>
</dbReference>
<dbReference type="InterPro" id="IPR002142">
    <property type="entry name" value="Peptidase_S49"/>
</dbReference>
<keyword evidence="5" id="KW-0812">Transmembrane</keyword>
<evidence type="ECO:0000256" key="3">
    <source>
        <dbReference type="ARBA" id="ARBA00022801"/>
    </source>
</evidence>
<dbReference type="PANTHER" id="PTHR42987:SF8">
    <property type="entry name" value="PROTEINASE"/>
    <property type="match status" value="1"/>
</dbReference>
<reference evidence="7 8" key="1">
    <citation type="submission" date="2015-11" db="EMBL/GenBank/DDBJ databases">
        <title>Genomic analysis of 38 Legionella species identifies large and diverse effector repertoires.</title>
        <authorList>
            <person name="Burstein D."/>
            <person name="Amaro F."/>
            <person name="Zusman T."/>
            <person name="Lifshitz Z."/>
            <person name="Cohen O."/>
            <person name="Gilbert J.A."/>
            <person name="Pupko T."/>
            <person name="Shuman H.A."/>
            <person name="Segal G."/>
        </authorList>
    </citation>
    <scope>NUCLEOTIDE SEQUENCE [LARGE SCALE GENOMIC DNA]</scope>
    <source>
        <strain evidence="7 8">ATCC 49505</strain>
    </source>
</reference>
<dbReference type="PANTHER" id="PTHR42987">
    <property type="entry name" value="PEPTIDASE S49"/>
    <property type="match status" value="1"/>
</dbReference>
<accession>A0A0W0VNL7</accession>
<dbReference type="AlphaFoldDB" id="A0A0W0VNL7"/>
<dbReference type="PATRIC" id="fig|45068.5.peg.899"/>
<comment type="caution">
    <text evidence="7">The sequence shown here is derived from an EMBL/GenBank/DDBJ whole genome shotgun (WGS) entry which is preliminary data.</text>
</comment>
<feature type="transmembrane region" description="Helical" evidence="5">
    <location>
        <begin position="44"/>
        <end position="62"/>
    </location>
</feature>
<keyword evidence="5" id="KW-1133">Transmembrane helix</keyword>
<keyword evidence="8" id="KW-1185">Reference proteome</keyword>
<dbReference type="GO" id="GO:0008236">
    <property type="term" value="F:serine-type peptidase activity"/>
    <property type="evidence" value="ECO:0007669"/>
    <property type="project" value="UniProtKB-KW"/>
</dbReference>
<keyword evidence="5" id="KW-0472">Membrane</keyword>
<evidence type="ECO:0000256" key="5">
    <source>
        <dbReference type="SAM" id="Phobius"/>
    </source>
</evidence>
<dbReference type="EMBL" id="LNYK01000014">
    <property type="protein sequence ID" value="KTD21674.1"/>
    <property type="molecule type" value="Genomic_DNA"/>
</dbReference>
<sequence>MWVFALKKSSLFMNNHSSTDNAESQALVNKLVLEYMREQKRKRFWRWVFRFIIFLFIMWFGYQILALRSANLAAKAKPHVGLIDIEGTIFADQSANSDNFVKGLEDAYENESLKALIIRIDSPGGSPVQADYMFNALMHYRKKYPDIKTYAVCVDACASAAYYVAAAADEIYANPSSLVGSIGVLYNGFGFVDTLDKLGVSRRLYTAGRYKGFMDQFSPENEKEVKILQNMLDIIHQQFIKRVKEGRGKRLVIDDQTFSGLFWTGAQAKKRGLIDGFASSGQLARDIIKIDRIVDYTHKDNLLERVAKNIGTAMASQTALILGARPGVQLR</sequence>
<dbReference type="Gene3D" id="6.20.330.10">
    <property type="match status" value="1"/>
</dbReference>